<evidence type="ECO:0000313" key="14">
    <source>
        <dbReference type="Proteomes" id="UP000593567"/>
    </source>
</evidence>
<dbReference type="PANTHER" id="PTHR46118">
    <property type="entry name" value="PROTEIN ABHD11"/>
    <property type="match status" value="1"/>
</dbReference>
<evidence type="ECO:0000256" key="11">
    <source>
        <dbReference type="ARBA" id="ARBA00048919"/>
    </source>
</evidence>
<dbReference type="EC" id="3.1.1.116" evidence="3"/>
<dbReference type="Pfam" id="PF00561">
    <property type="entry name" value="Abhydrolase_1"/>
    <property type="match status" value="1"/>
</dbReference>
<dbReference type="EMBL" id="VXIV02001628">
    <property type="protein sequence ID" value="KAF6031305.1"/>
    <property type="molecule type" value="Genomic_DNA"/>
</dbReference>
<evidence type="ECO:0000256" key="10">
    <source>
        <dbReference type="ARBA" id="ARBA00048513"/>
    </source>
</evidence>
<dbReference type="InterPro" id="IPR000073">
    <property type="entry name" value="AB_hydrolase_1"/>
</dbReference>
<evidence type="ECO:0000256" key="8">
    <source>
        <dbReference type="ARBA" id="ARBA00048283"/>
    </source>
</evidence>
<evidence type="ECO:0000313" key="13">
    <source>
        <dbReference type="EMBL" id="KAF6031305.1"/>
    </source>
</evidence>
<comment type="catalytic activity">
    <reaction evidence="9">
        <text>1,2-didecanoylglycerol + H2O = decanoylglycerol + decanoate + H(+)</text>
        <dbReference type="Rhea" id="RHEA:48596"/>
        <dbReference type="ChEBI" id="CHEBI:11152"/>
        <dbReference type="ChEBI" id="CHEBI:15377"/>
        <dbReference type="ChEBI" id="CHEBI:15378"/>
        <dbReference type="ChEBI" id="CHEBI:27689"/>
        <dbReference type="ChEBI" id="CHEBI:90605"/>
    </reaction>
</comment>
<keyword evidence="2" id="KW-0378">Hydrolase</keyword>
<keyword evidence="14" id="KW-1185">Reference proteome</keyword>
<comment type="caution">
    <text evidence="13">The sequence shown here is derived from an EMBL/GenBank/DDBJ whole genome shotgun (WGS) entry which is preliminary data.</text>
</comment>
<feature type="domain" description="AB hydrolase-1" evidence="12">
    <location>
        <begin position="42"/>
        <end position="277"/>
    </location>
</feature>
<dbReference type="SUPFAM" id="SSF53474">
    <property type="entry name" value="alpha/beta-Hydrolases"/>
    <property type="match status" value="1"/>
</dbReference>
<accession>A0A7J7JZI8</accession>
<evidence type="ECO:0000256" key="5">
    <source>
        <dbReference type="ARBA" id="ARBA00043667"/>
    </source>
</evidence>
<comment type="catalytic activity">
    <reaction evidence="11">
        <text>1-octadecanoyl-2-(5Z,8Z,11Z,14Z-eicosatetraenoyl)-sn-glycerol + H2O = 2-(5Z,8Z,11Z,14Z-eicosatetraenoyl)-glycerol + octadecanoate + H(+)</text>
        <dbReference type="Rhea" id="RHEA:38507"/>
        <dbReference type="ChEBI" id="CHEBI:15377"/>
        <dbReference type="ChEBI" id="CHEBI:15378"/>
        <dbReference type="ChEBI" id="CHEBI:25629"/>
        <dbReference type="ChEBI" id="CHEBI:52392"/>
        <dbReference type="ChEBI" id="CHEBI:75728"/>
    </reaction>
</comment>
<dbReference type="OrthoDB" id="8119704at2759"/>
<evidence type="ECO:0000256" key="2">
    <source>
        <dbReference type="ARBA" id="ARBA00022801"/>
    </source>
</evidence>
<gene>
    <name evidence="13" type="ORF">EB796_010393</name>
</gene>
<evidence type="ECO:0000259" key="12">
    <source>
        <dbReference type="Pfam" id="PF00561"/>
    </source>
</evidence>
<evidence type="ECO:0000256" key="1">
    <source>
        <dbReference type="ARBA" id="ARBA00008645"/>
    </source>
</evidence>
<comment type="similarity">
    <text evidence="1">Belongs to the AB hydrolase superfamily.</text>
</comment>
<dbReference type="InterPro" id="IPR000639">
    <property type="entry name" value="Epox_hydrolase-like"/>
</dbReference>
<dbReference type="PRINTS" id="PR00412">
    <property type="entry name" value="EPOXHYDRLASE"/>
</dbReference>
<dbReference type="GO" id="GO:0005739">
    <property type="term" value="C:mitochondrion"/>
    <property type="evidence" value="ECO:0007669"/>
    <property type="project" value="TreeGrafter"/>
</dbReference>
<reference evidence="13" key="1">
    <citation type="submission" date="2020-06" db="EMBL/GenBank/DDBJ databases">
        <title>Draft genome of Bugula neritina, a colonial animal packing powerful symbionts and potential medicines.</title>
        <authorList>
            <person name="Rayko M."/>
        </authorList>
    </citation>
    <scope>NUCLEOTIDE SEQUENCE [LARGE SCALE GENOMIC DNA]</scope>
    <source>
        <strain evidence="13">Kwan_BN1</strain>
    </source>
</reference>
<name>A0A7J7JZI8_BUGNE</name>
<comment type="catalytic activity">
    <reaction evidence="10">
        <text>1-octadecanoyl-2-(9Z-octadecenoyl)-sn-glycerol + H2O = 2-(9Z-octadecenoyl)-glycerol + octadecanoate + H(+)</text>
        <dbReference type="Rhea" id="RHEA:77103"/>
        <dbReference type="ChEBI" id="CHEBI:15377"/>
        <dbReference type="ChEBI" id="CHEBI:15378"/>
        <dbReference type="ChEBI" id="CHEBI:25629"/>
        <dbReference type="ChEBI" id="CHEBI:73990"/>
        <dbReference type="ChEBI" id="CHEBI:75468"/>
    </reaction>
</comment>
<evidence type="ECO:0000256" key="9">
    <source>
        <dbReference type="ARBA" id="ARBA00048504"/>
    </source>
</evidence>
<proteinExistence type="inferred from homology"/>
<dbReference type="Proteomes" id="UP000593567">
    <property type="component" value="Unassembled WGS sequence"/>
</dbReference>
<comment type="catalytic activity">
    <reaction evidence="5">
        <text>a 1,2-diacyl-sn-glycerol + H2O = a 2-acylglycerol + a fatty acid + H(+)</text>
        <dbReference type="Rhea" id="RHEA:33275"/>
        <dbReference type="ChEBI" id="CHEBI:15377"/>
        <dbReference type="ChEBI" id="CHEBI:15378"/>
        <dbReference type="ChEBI" id="CHEBI:17389"/>
        <dbReference type="ChEBI" id="CHEBI:17815"/>
        <dbReference type="ChEBI" id="CHEBI:28868"/>
        <dbReference type="EC" id="3.1.1.116"/>
    </reaction>
</comment>
<dbReference type="GO" id="GO:0052689">
    <property type="term" value="F:carboxylic ester hydrolase activity"/>
    <property type="evidence" value="ECO:0007669"/>
    <property type="project" value="TreeGrafter"/>
</dbReference>
<comment type="catalytic activity">
    <reaction evidence="8">
        <text>1-octadecanoyl-2-(4Z,7Z,10Z,13Z,16Z,19Z-docosahexaenoyl)-sn-glycerol + H2O = 2-(4Z,7Z,10Z,13Z,16Z,19Z-docosahexaenoyl)-glycerol + octadecanoate + H(+)</text>
        <dbReference type="Rhea" id="RHEA:77107"/>
        <dbReference type="ChEBI" id="CHEBI:15377"/>
        <dbReference type="ChEBI" id="CHEBI:15378"/>
        <dbReference type="ChEBI" id="CHEBI:25629"/>
        <dbReference type="ChEBI" id="CHEBI:77129"/>
        <dbReference type="ChEBI" id="CHEBI:186738"/>
    </reaction>
</comment>
<evidence type="ECO:0000256" key="3">
    <source>
        <dbReference type="ARBA" id="ARBA00026104"/>
    </source>
</evidence>
<evidence type="ECO:0000256" key="6">
    <source>
        <dbReference type="ARBA" id="ARBA00043742"/>
    </source>
</evidence>
<protein>
    <recommendedName>
        <fullName evidence="7">sn-1-specific diacylglycerol lipase ABHD11</fullName>
        <ecNumber evidence="3">3.1.1.116</ecNumber>
    </recommendedName>
    <alternativeName>
        <fullName evidence="4">Alpha/beta hydrolase domain-containing protein 11</fullName>
    </alternativeName>
</protein>
<evidence type="ECO:0000256" key="7">
    <source>
        <dbReference type="ARBA" id="ARBA00044064"/>
    </source>
</evidence>
<sequence length="293" mass="32532">MVKKLCSWPPSLLNKASKSISTVQLSHAEYLPESGWEKDRVPLVILHGLCGSKNNWHIISKKLAQRLNRPVLAVDARNHGDSDHAPSMQYREMAQDVVAHLDELCIPRAHILGHSMGGRTVMALALLQPELVESLIVEDSTPNWPSGVGSIIRNYLEVMKAVDMSLLDGSVASLRKRAIDQLESVEKNIVADKDNPSSAVWRLNLDAIYDSLDDIVSWDSSLAGLQYTGPSCFIGGAKSVHQPTGEFSQEQKDNVALYFTSPQYHIIQDAGHWVHSEQPQRFMDCVQDFLNGL</sequence>
<comment type="catalytic activity">
    <reaction evidence="6">
        <text>a 1,3-diacyl-sn-glycerol + H2O = a 1-acyl-sn-glycerol + a fatty acid + H(+)</text>
        <dbReference type="Rhea" id="RHEA:38503"/>
        <dbReference type="ChEBI" id="CHEBI:15377"/>
        <dbReference type="ChEBI" id="CHEBI:15378"/>
        <dbReference type="ChEBI" id="CHEBI:28868"/>
        <dbReference type="ChEBI" id="CHEBI:64683"/>
        <dbReference type="ChEBI" id="CHEBI:77272"/>
    </reaction>
</comment>
<dbReference type="PANTHER" id="PTHR46118:SF4">
    <property type="entry name" value="PROTEIN ABHD11"/>
    <property type="match status" value="1"/>
</dbReference>
<dbReference type="Gene3D" id="3.40.50.1820">
    <property type="entry name" value="alpha/beta hydrolase"/>
    <property type="match status" value="1"/>
</dbReference>
<evidence type="ECO:0000256" key="4">
    <source>
        <dbReference type="ARBA" id="ARBA00042703"/>
    </source>
</evidence>
<organism evidence="13 14">
    <name type="scientific">Bugula neritina</name>
    <name type="common">Brown bryozoan</name>
    <name type="synonym">Sertularia neritina</name>
    <dbReference type="NCBI Taxonomy" id="10212"/>
    <lineage>
        <taxon>Eukaryota</taxon>
        <taxon>Metazoa</taxon>
        <taxon>Spiralia</taxon>
        <taxon>Lophotrochozoa</taxon>
        <taxon>Bryozoa</taxon>
        <taxon>Gymnolaemata</taxon>
        <taxon>Cheilostomatida</taxon>
        <taxon>Flustrina</taxon>
        <taxon>Buguloidea</taxon>
        <taxon>Bugulidae</taxon>
        <taxon>Bugula</taxon>
    </lineage>
</organism>
<dbReference type="InterPro" id="IPR029058">
    <property type="entry name" value="AB_hydrolase_fold"/>
</dbReference>
<dbReference type="AlphaFoldDB" id="A0A7J7JZI8"/>